<feature type="domain" description="Reverse transcriptase" evidence="1">
    <location>
        <begin position="494"/>
        <end position="770"/>
    </location>
</feature>
<dbReference type="AlphaFoldDB" id="A0AA38IGW9"/>
<dbReference type="PROSITE" id="PS50878">
    <property type="entry name" value="RT_POL"/>
    <property type="match status" value="1"/>
</dbReference>
<protein>
    <recommendedName>
        <fullName evidence="1">Reverse transcriptase domain-containing protein</fullName>
    </recommendedName>
</protein>
<proteinExistence type="predicted"/>
<dbReference type="GO" id="GO:0071897">
    <property type="term" value="P:DNA biosynthetic process"/>
    <property type="evidence" value="ECO:0007669"/>
    <property type="project" value="UniProtKB-ARBA"/>
</dbReference>
<sequence>MPSAMQDPPNHPHINISALNIDGINRKYHALKNFIETDKIQILALSETKTSRQIKINNFTTYYRPSTMQNARGTALLILSKIPSTPHILPDNLANLEATAANVLINNLSITIISYYNPPSENLSITLLQYFSNLPNAILLGDFNARHKDFGDHYSNRNGITLTNNLLNLPIYRTINRQPTFINHRGSSIIDHILITESLIPLINPTCTIGTTATSPHQPLITQILQPAPPPPPTYVPIFDYKHADWQKFKNFITQNLPQFNPTRDPEIIDHQVSLLTDTISTAKHTSIQIKHITKHKRPLPQRILKLIKLKRKLFRTFVRTRDPFIKTHFNRLNAQIRRDINQYREEQWSNACAKLDYRDGKQYWNTFKAITGQKTQKTHYLKHNGTFLTSPQDQANLFAETLQSIHTTPQNPNFNQKFFQKISQEVHNFRENPPNLPVLPDDDLSNETSPDEVLSHIKRLKNSKAPGPDEIKPILLKNLPEPAIQALTTIINNCLASSYFPKAWKSASTIMIPKPGKDPHDPLSYRPISLLNVMGKIFEKILASRLAPLLESHRLLPDQQFGFRSQRSTINPLMELHTDSTRHSNLKECTAAVFLDIERAFDKVWHDGLIHKLISLQLNPAFIQLIDSFLSNRSCKVKILNTTSTQVNIEAGVPQGSVLSPIMYLIYCSDFPFSDTTRTKSRMFADDTAFWTSHRSPIHASATIQGLLHRFEKWANNWRISPNPKKSQSILISYPRANTKQLDFSLTKLTLHNQPIPKSKSIKYLGITFSRTCSLLADLELTLKKVRNRANLLSLIRGRIRGCNPKTLLFTYKSFIRPIIEYRAPLYASLSQRSLNKISACERKILRRILKLDPNYPSMHVHSLAKTPPITSRLTELQQKYINRTLNSTNPIAIQTLHTSHKYPTVDNRLLNRIPKKPKTKFKHPPTALLTSLYPNIPEALQSIVEETPLPLR</sequence>
<dbReference type="SUPFAM" id="SSF56219">
    <property type="entry name" value="DNase I-like"/>
    <property type="match status" value="1"/>
</dbReference>
<dbReference type="InterPro" id="IPR043502">
    <property type="entry name" value="DNA/RNA_pol_sf"/>
</dbReference>
<evidence type="ECO:0000259" key="1">
    <source>
        <dbReference type="PROSITE" id="PS50878"/>
    </source>
</evidence>
<dbReference type="CDD" id="cd01650">
    <property type="entry name" value="RT_nLTR_like"/>
    <property type="match status" value="1"/>
</dbReference>
<dbReference type="PANTHER" id="PTHR19446">
    <property type="entry name" value="REVERSE TRANSCRIPTASES"/>
    <property type="match status" value="1"/>
</dbReference>
<dbReference type="Pfam" id="PF00078">
    <property type="entry name" value="RVT_1"/>
    <property type="match status" value="1"/>
</dbReference>
<dbReference type="InterPro" id="IPR000477">
    <property type="entry name" value="RT_dom"/>
</dbReference>
<organism evidence="2 3">
    <name type="scientific">Zophobas morio</name>
    <dbReference type="NCBI Taxonomy" id="2755281"/>
    <lineage>
        <taxon>Eukaryota</taxon>
        <taxon>Metazoa</taxon>
        <taxon>Ecdysozoa</taxon>
        <taxon>Arthropoda</taxon>
        <taxon>Hexapoda</taxon>
        <taxon>Insecta</taxon>
        <taxon>Pterygota</taxon>
        <taxon>Neoptera</taxon>
        <taxon>Endopterygota</taxon>
        <taxon>Coleoptera</taxon>
        <taxon>Polyphaga</taxon>
        <taxon>Cucujiformia</taxon>
        <taxon>Tenebrionidae</taxon>
        <taxon>Zophobas</taxon>
    </lineage>
</organism>
<reference evidence="2" key="1">
    <citation type="journal article" date="2023" name="G3 (Bethesda)">
        <title>Whole genome assemblies of Zophobas morio and Tenebrio molitor.</title>
        <authorList>
            <person name="Kaur S."/>
            <person name="Stinson S.A."/>
            <person name="diCenzo G.C."/>
        </authorList>
    </citation>
    <scope>NUCLEOTIDE SEQUENCE</scope>
    <source>
        <strain evidence="2">QUZm001</strain>
    </source>
</reference>
<dbReference type="Gene3D" id="3.60.10.10">
    <property type="entry name" value="Endonuclease/exonuclease/phosphatase"/>
    <property type="match status" value="1"/>
</dbReference>
<dbReference type="EMBL" id="JALNTZ010000004">
    <property type="protein sequence ID" value="KAJ3653757.1"/>
    <property type="molecule type" value="Genomic_DNA"/>
</dbReference>
<name>A0AA38IGW9_9CUCU</name>
<evidence type="ECO:0000313" key="3">
    <source>
        <dbReference type="Proteomes" id="UP001168821"/>
    </source>
</evidence>
<dbReference type="SUPFAM" id="SSF56672">
    <property type="entry name" value="DNA/RNA polymerases"/>
    <property type="match status" value="1"/>
</dbReference>
<dbReference type="Pfam" id="PF14529">
    <property type="entry name" value="Exo_endo_phos_2"/>
    <property type="match status" value="1"/>
</dbReference>
<dbReference type="GO" id="GO:0003824">
    <property type="term" value="F:catalytic activity"/>
    <property type="evidence" value="ECO:0007669"/>
    <property type="project" value="InterPro"/>
</dbReference>
<dbReference type="InterPro" id="IPR005135">
    <property type="entry name" value="Endo/exonuclease/phosphatase"/>
</dbReference>
<dbReference type="InterPro" id="IPR036691">
    <property type="entry name" value="Endo/exonu/phosph_ase_sf"/>
</dbReference>
<evidence type="ECO:0000313" key="2">
    <source>
        <dbReference type="EMBL" id="KAJ3653757.1"/>
    </source>
</evidence>
<comment type="caution">
    <text evidence="2">The sequence shown here is derived from an EMBL/GenBank/DDBJ whole genome shotgun (WGS) entry which is preliminary data.</text>
</comment>
<dbReference type="Proteomes" id="UP001168821">
    <property type="component" value="Unassembled WGS sequence"/>
</dbReference>
<accession>A0AA38IGW9</accession>
<gene>
    <name evidence="2" type="ORF">Zmor_012992</name>
</gene>
<keyword evidence="3" id="KW-1185">Reference proteome</keyword>